<evidence type="ECO:0000313" key="1">
    <source>
        <dbReference type="EMBL" id="EJK72334.1"/>
    </source>
</evidence>
<organism evidence="1 2">
    <name type="scientific">Thalassiosira oceanica</name>
    <name type="common">Marine diatom</name>
    <dbReference type="NCBI Taxonomy" id="159749"/>
    <lineage>
        <taxon>Eukaryota</taxon>
        <taxon>Sar</taxon>
        <taxon>Stramenopiles</taxon>
        <taxon>Ochrophyta</taxon>
        <taxon>Bacillariophyta</taxon>
        <taxon>Coscinodiscophyceae</taxon>
        <taxon>Thalassiosirophycidae</taxon>
        <taxon>Thalassiosirales</taxon>
        <taxon>Thalassiosiraceae</taxon>
        <taxon>Thalassiosira</taxon>
    </lineage>
</organism>
<reference evidence="1 2" key="1">
    <citation type="journal article" date="2012" name="Genome Biol.">
        <title>Genome and low-iron response of an oceanic diatom adapted to chronic iron limitation.</title>
        <authorList>
            <person name="Lommer M."/>
            <person name="Specht M."/>
            <person name="Roy A.S."/>
            <person name="Kraemer L."/>
            <person name="Andreson R."/>
            <person name="Gutowska M.A."/>
            <person name="Wolf J."/>
            <person name="Bergner S.V."/>
            <person name="Schilhabel M.B."/>
            <person name="Klostermeier U.C."/>
            <person name="Beiko R.G."/>
            <person name="Rosenstiel P."/>
            <person name="Hippler M."/>
            <person name="Laroche J."/>
        </authorList>
    </citation>
    <scope>NUCLEOTIDE SEQUENCE [LARGE SCALE GENOMIC DNA]</scope>
    <source>
        <strain evidence="1 2">CCMP1005</strain>
    </source>
</reference>
<feature type="non-terminal residue" evidence="1">
    <location>
        <position position="108"/>
    </location>
</feature>
<accession>K0T5D7</accession>
<protein>
    <submittedName>
        <fullName evidence="1">Uncharacterized protein</fullName>
    </submittedName>
</protein>
<gene>
    <name evidence="1" type="ORF">THAOC_06144</name>
</gene>
<dbReference type="Proteomes" id="UP000266841">
    <property type="component" value="Unassembled WGS sequence"/>
</dbReference>
<proteinExistence type="predicted"/>
<keyword evidence="2" id="KW-1185">Reference proteome</keyword>
<sequence>MTSASYDMVVRAAMSLRDMWATALSRPNGPPAPPPPAHWASHPRVHHALVHRATAAPHSEAVASHPASVCVAAHSPPSHAVLALTHAARLGHRPPSASPPEVLLDGEV</sequence>
<dbReference type="AlphaFoldDB" id="K0T5D7"/>
<evidence type="ECO:0000313" key="2">
    <source>
        <dbReference type="Proteomes" id="UP000266841"/>
    </source>
</evidence>
<dbReference type="EMBL" id="AGNL01006015">
    <property type="protein sequence ID" value="EJK72334.1"/>
    <property type="molecule type" value="Genomic_DNA"/>
</dbReference>
<name>K0T5D7_THAOC</name>
<comment type="caution">
    <text evidence="1">The sequence shown here is derived from an EMBL/GenBank/DDBJ whole genome shotgun (WGS) entry which is preliminary data.</text>
</comment>